<gene>
    <name evidence="1" type="ORF">BU24DRAFT_253070</name>
</gene>
<accession>A0A6A5XI18</accession>
<organism evidence="1 2">
    <name type="scientific">Aaosphaeria arxii CBS 175.79</name>
    <dbReference type="NCBI Taxonomy" id="1450172"/>
    <lineage>
        <taxon>Eukaryota</taxon>
        <taxon>Fungi</taxon>
        <taxon>Dikarya</taxon>
        <taxon>Ascomycota</taxon>
        <taxon>Pezizomycotina</taxon>
        <taxon>Dothideomycetes</taxon>
        <taxon>Pleosporomycetidae</taxon>
        <taxon>Pleosporales</taxon>
        <taxon>Pleosporales incertae sedis</taxon>
        <taxon>Aaosphaeria</taxon>
    </lineage>
</organism>
<proteinExistence type="predicted"/>
<dbReference type="EMBL" id="ML978072">
    <property type="protein sequence ID" value="KAF2012497.1"/>
    <property type="molecule type" value="Genomic_DNA"/>
</dbReference>
<protein>
    <submittedName>
        <fullName evidence="1">Uncharacterized protein</fullName>
    </submittedName>
</protein>
<keyword evidence="2" id="KW-1185">Reference proteome</keyword>
<dbReference type="GeneID" id="54279810"/>
<name>A0A6A5XI18_9PLEO</name>
<sequence length="83" mass="9774">MERSKHHHLFCPDSCSRVSRLAPSREMCLLCLSPLSFLTPVRSAVRYKDSHHSCSTHYLRSPVYSLYMYGVVQRTYHTSMYFQ</sequence>
<evidence type="ECO:0000313" key="1">
    <source>
        <dbReference type="EMBL" id="KAF2012497.1"/>
    </source>
</evidence>
<dbReference type="AlphaFoldDB" id="A0A6A5XI18"/>
<dbReference type="Proteomes" id="UP000799778">
    <property type="component" value="Unassembled WGS sequence"/>
</dbReference>
<reference evidence="1" key="1">
    <citation type="journal article" date="2020" name="Stud. Mycol.">
        <title>101 Dothideomycetes genomes: a test case for predicting lifestyles and emergence of pathogens.</title>
        <authorList>
            <person name="Haridas S."/>
            <person name="Albert R."/>
            <person name="Binder M."/>
            <person name="Bloem J."/>
            <person name="Labutti K."/>
            <person name="Salamov A."/>
            <person name="Andreopoulos B."/>
            <person name="Baker S."/>
            <person name="Barry K."/>
            <person name="Bills G."/>
            <person name="Bluhm B."/>
            <person name="Cannon C."/>
            <person name="Castanera R."/>
            <person name="Culley D."/>
            <person name="Daum C."/>
            <person name="Ezra D."/>
            <person name="Gonzalez J."/>
            <person name="Henrissat B."/>
            <person name="Kuo A."/>
            <person name="Liang C."/>
            <person name="Lipzen A."/>
            <person name="Lutzoni F."/>
            <person name="Magnuson J."/>
            <person name="Mondo S."/>
            <person name="Nolan M."/>
            <person name="Ohm R."/>
            <person name="Pangilinan J."/>
            <person name="Park H.-J."/>
            <person name="Ramirez L."/>
            <person name="Alfaro M."/>
            <person name="Sun H."/>
            <person name="Tritt A."/>
            <person name="Yoshinaga Y."/>
            <person name="Zwiers L.-H."/>
            <person name="Turgeon B."/>
            <person name="Goodwin S."/>
            <person name="Spatafora J."/>
            <person name="Crous P."/>
            <person name="Grigoriev I."/>
        </authorList>
    </citation>
    <scope>NUCLEOTIDE SEQUENCE</scope>
    <source>
        <strain evidence="1">CBS 175.79</strain>
    </source>
</reference>
<evidence type="ECO:0000313" key="2">
    <source>
        <dbReference type="Proteomes" id="UP000799778"/>
    </source>
</evidence>
<dbReference type="RefSeq" id="XP_033380836.1">
    <property type="nucleotide sequence ID" value="XM_033522413.1"/>
</dbReference>